<feature type="transmembrane region" description="Helical" evidence="2">
    <location>
        <begin position="146"/>
        <end position="165"/>
    </location>
</feature>
<reference evidence="4" key="1">
    <citation type="submission" date="2011-07" db="EMBL/GenBank/DDBJ databases">
        <authorList>
            <consortium name="Caenorhabditis brenneri Sequencing and Analysis Consortium"/>
            <person name="Wilson R.K."/>
        </authorList>
    </citation>
    <scope>NUCLEOTIDE SEQUENCE [LARGE SCALE GENOMIC DNA]</scope>
    <source>
        <strain evidence="4">PB2801</strain>
    </source>
</reference>
<dbReference type="AlphaFoldDB" id="G0NKY4"/>
<dbReference type="Proteomes" id="UP000008068">
    <property type="component" value="Unassembled WGS sequence"/>
</dbReference>
<sequence>MDYPNKVRRDIALTCIVVALTKCVGLEAIVKIKDIPAENTCPETPVFYKELQQFADMRIHMLMYDTTIVVCSLVIFCLSVISIARENCRRLVLYGMAVFLATSIGLLFIEFLEIVVHRSGVYVIVYHFFAPFPCFNQSTINTNVSHYVLFLISVLLSFVFLVSLFKKIFKLHSGIPTGTHQETHNEWLIRNGLEAIAPVYENQCDGLPSYEQAVREFFNDVTENEMTAQEAESGFDIEMETIEPVVVEIVDENSSEDDDDQKTVIDATTSDEDMAIIEKLDEENGEDNEKTSLVSSIAEDESADPVSIKVDELIATKTDVIGAKNAAGRIDDFEAKKAAGKKDSGQEAAHNDDSDILLGSAPEGAT</sequence>
<evidence type="ECO:0000256" key="2">
    <source>
        <dbReference type="SAM" id="Phobius"/>
    </source>
</evidence>
<dbReference type="EMBL" id="GL379903">
    <property type="protein sequence ID" value="EGT33207.1"/>
    <property type="molecule type" value="Genomic_DNA"/>
</dbReference>
<feature type="transmembrane region" description="Helical" evidence="2">
    <location>
        <begin position="121"/>
        <end position="140"/>
    </location>
</feature>
<proteinExistence type="predicted"/>
<feature type="compositionally biased region" description="Basic and acidic residues" evidence="1">
    <location>
        <begin position="336"/>
        <end position="353"/>
    </location>
</feature>
<feature type="region of interest" description="Disordered" evidence="1">
    <location>
        <begin position="336"/>
        <end position="366"/>
    </location>
</feature>
<protein>
    <submittedName>
        <fullName evidence="3">Uncharacterized protein</fullName>
    </submittedName>
</protein>
<keyword evidence="2" id="KW-0812">Transmembrane</keyword>
<evidence type="ECO:0000256" key="1">
    <source>
        <dbReference type="SAM" id="MobiDB-lite"/>
    </source>
</evidence>
<evidence type="ECO:0000313" key="4">
    <source>
        <dbReference type="Proteomes" id="UP000008068"/>
    </source>
</evidence>
<keyword evidence="2" id="KW-0472">Membrane</keyword>
<organism evidence="4">
    <name type="scientific">Caenorhabditis brenneri</name>
    <name type="common">Nematode worm</name>
    <dbReference type="NCBI Taxonomy" id="135651"/>
    <lineage>
        <taxon>Eukaryota</taxon>
        <taxon>Metazoa</taxon>
        <taxon>Ecdysozoa</taxon>
        <taxon>Nematoda</taxon>
        <taxon>Chromadorea</taxon>
        <taxon>Rhabditida</taxon>
        <taxon>Rhabditina</taxon>
        <taxon>Rhabditomorpha</taxon>
        <taxon>Rhabditoidea</taxon>
        <taxon>Rhabditidae</taxon>
        <taxon>Peloderinae</taxon>
        <taxon>Caenorhabditis</taxon>
    </lineage>
</organism>
<dbReference type="HOGENOM" id="CLU_756995_0_0_1"/>
<keyword evidence="4" id="KW-1185">Reference proteome</keyword>
<feature type="transmembrane region" description="Helical" evidence="2">
    <location>
        <begin position="91"/>
        <end position="109"/>
    </location>
</feature>
<evidence type="ECO:0000313" key="3">
    <source>
        <dbReference type="EMBL" id="EGT33207.1"/>
    </source>
</evidence>
<feature type="transmembrane region" description="Helical" evidence="2">
    <location>
        <begin position="62"/>
        <end position="85"/>
    </location>
</feature>
<name>G0NKY4_CAEBE</name>
<accession>G0NKY4</accession>
<dbReference type="InParanoid" id="G0NKY4"/>
<gene>
    <name evidence="3" type="ORF">CAEBREN_13831</name>
</gene>
<keyword evidence="2" id="KW-1133">Transmembrane helix</keyword>